<dbReference type="Gene3D" id="1.10.10.10">
    <property type="entry name" value="Winged helix-like DNA-binding domain superfamily/Winged helix DNA-binding domain"/>
    <property type="match status" value="1"/>
</dbReference>
<dbReference type="InterPro" id="IPR036388">
    <property type="entry name" value="WH-like_DNA-bd_sf"/>
</dbReference>
<keyword evidence="3" id="KW-1185">Reference proteome</keyword>
<reference evidence="3" key="1">
    <citation type="journal article" date="2019" name="Int. J. Syst. Evol. Microbiol.">
        <title>The Global Catalogue of Microorganisms (GCM) 10K type strain sequencing project: providing services to taxonomists for standard genome sequencing and annotation.</title>
        <authorList>
            <consortium name="The Broad Institute Genomics Platform"/>
            <consortium name="The Broad Institute Genome Sequencing Center for Infectious Disease"/>
            <person name="Wu L."/>
            <person name="Ma J."/>
        </authorList>
    </citation>
    <scope>NUCLEOTIDE SEQUENCE [LARGE SCALE GENOMIC DNA]</scope>
    <source>
        <strain evidence="3">JCM 16548</strain>
    </source>
</reference>
<name>A0ABP7DW03_9ACTN</name>
<evidence type="ECO:0000259" key="1">
    <source>
        <dbReference type="PROSITE" id="PS50995"/>
    </source>
</evidence>
<dbReference type="InterPro" id="IPR036390">
    <property type="entry name" value="WH_DNA-bd_sf"/>
</dbReference>
<dbReference type="InterPro" id="IPR000835">
    <property type="entry name" value="HTH_MarR-typ"/>
</dbReference>
<dbReference type="RefSeq" id="WP_344813285.1">
    <property type="nucleotide sequence ID" value="NZ_BAAAYX010000013.1"/>
</dbReference>
<dbReference type="InterPro" id="IPR011991">
    <property type="entry name" value="ArsR-like_HTH"/>
</dbReference>
<dbReference type="Proteomes" id="UP001500051">
    <property type="component" value="Unassembled WGS sequence"/>
</dbReference>
<feature type="domain" description="HTH marR-type" evidence="1">
    <location>
        <begin position="1"/>
        <end position="139"/>
    </location>
</feature>
<dbReference type="SMART" id="SM00347">
    <property type="entry name" value="HTH_MARR"/>
    <property type="match status" value="1"/>
</dbReference>
<dbReference type="PROSITE" id="PS50995">
    <property type="entry name" value="HTH_MARR_2"/>
    <property type="match status" value="1"/>
</dbReference>
<dbReference type="EMBL" id="BAAAYX010000013">
    <property type="protein sequence ID" value="GAA3710255.1"/>
    <property type="molecule type" value="Genomic_DNA"/>
</dbReference>
<evidence type="ECO:0000313" key="2">
    <source>
        <dbReference type="EMBL" id="GAA3710255.1"/>
    </source>
</evidence>
<protein>
    <recommendedName>
        <fullName evidence="1">HTH marR-type domain-containing protein</fullName>
    </recommendedName>
</protein>
<dbReference type="SUPFAM" id="SSF46785">
    <property type="entry name" value="Winged helix' DNA-binding domain"/>
    <property type="match status" value="1"/>
</dbReference>
<sequence>MSPDELPSLDFPSAVMLLGDVMSRVVLQSLEGTGLRHGHGYLIQRLLVAPATATEVAADLGITQQAVSKAVRELVGLGIVEFVPEPADRRSRPVQLTDKGRQAIEASRATRRAIDRRVRDALGDQDHDHALEALATVIESFGLATAIQHRAVPPPTPDFL</sequence>
<proteinExistence type="predicted"/>
<dbReference type="PANTHER" id="PTHR33164">
    <property type="entry name" value="TRANSCRIPTIONAL REGULATOR, MARR FAMILY"/>
    <property type="match status" value="1"/>
</dbReference>
<dbReference type="CDD" id="cd00090">
    <property type="entry name" value="HTH_ARSR"/>
    <property type="match status" value="1"/>
</dbReference>
<dbReference type="Pfam" id="PF12802">
    <property type="entry name" value="MarR_2"/>
    <property type="match status" value="1"/>
</dbReference>
<organism evidence="2 3">
    <name type="scientific">Microlunatus aurantiacus</name>
    <dbReference type="NCBI Taxonomy" id="446786"/>
    <lineage>
        <taxon>Bacteria</taxon>
        <taxon>Bacillati</taxon>
        <taxon>Actinomycetota</taxon>
        <taxon>Actinomycetes</taxon>
        <taxon>Propionibacteriales</taxon>
        <taxon>Propionibacteriaceae</taxon>
        <taxon>Microlunatus</taxon>
    </lineage>
</organism>
<evidence type="ECO:0000313" key="3">
    <source>
        <dbReference type="Proteomes" id="UP001500051"/>
    </source>
</evidence>
<accession>A0ABP7DW03</accession>
<dbReference type="PANTHER" id="PTHR33164:SF99">
    <property type="entry name" value="MARR FAMILY REGULATORY PROTEIN"/>
    <property type="match status" value="1"/>
</dbReference>
<gene>
    <name evidence="2" type="ORF">GCM10022204_30830</name>
</gene>
<comment type="caution">
    <text evidence="2">The sequence shown here is derived from an EMBL/GenBank/DDBJ whole genome shotgun (WGS) entry which is preliminary data.</text>
</comment>
<dbReference type="InterPro" id="IPR039422">
    <property type="entry name" value="MarR/SlyA-like"/>
</dbReference>